<accession>A0AA86Q0I0</accession>
<comment type="caution">
    <text evidence="3">The sequence shown here is derived from an EMBL/GenBank/DDBJ whole genome shotgun (WGS) entry which is preliminary data.</text>
</comment>
<dbReference type="Proteomes" id="UP001642409">
    <property type="component" value="Unassembled WGS sequence"/>
</dbReference>
<organism evidence="3">
    <name type="scientific">Hexamita inflata</name>
    <dbReference type="NCBI Taxonomy" id="28002"/>
    <lineage>
        <taxon>Eukaryota</taxon>
        <taxon>Metamonada</taxon>
        <taxon>Diplomonadida</taxon>
        <taxon>Hexamitidae</taxon>
        <taxon>Hexamitinae</taxon>
        <taxon>Hexamita</taxon>
    </lineage>
</organism>
<reference evidence="3" key="1">
    <citation type="submission" date="2023-06" db="EMBL/GenBank/DDBJ databases">
        <authorList>
            <person name="Kurt Z."/>
        </authorList>
    </citation>
    <scope>NUCLEOTIDE SEQUENCE</scope>
</reference>
<keyword evidence="6" id="KW-1185">Reference proteome</keyword>
<protein>
    <submittedName>
        <fullName evidence="3 4">Phosphoprotein phosphatase</fullName>
    </submittedName>
</protein>
<dbReference type="PANTHER" id="PTHR46652">
    <property type="entry name" value="LEUCINE-RICH REPEAT AND IQ DOMAIN-CONTAINING PROTEIN 1-RELATED"/>
    <property type="match status" value="1"/>
</dbReference>
<dbReference type="InterPro" id="IPR001611">
    <property type="entry name" value="Leu-rich_rpt"/>
</dbReference>
<dbReference type="PROSITE" id="PS51450">
    <property type="entry name" value="LRR"/>
    <property type="match status" value="6"/>
</dbReference>
<keyword evidence="2" id="KW-0677">Repeat</keyword>
<dbReference type="Pfam" id="PF12799">
    <property type="entry name" value="LRR_4"/>
    <property type="match status" value="1"/>
</dbReference>
<gene>
    <name evidence="3" type="ORF">HINF_LOCUS34868</name>
    <name evidence="4" type="ORF">HINF_LOCUS34931</name>
    <name evidence="5" type="ORF">HINF_LOCUS50989</name>
</gene>
<evidence type="ECO:0000256" key="1">
    <source>
        <dbReference type="ARBA" id="ARBA00022614"/>
    </source>
</evidence>
<name>A0AA86Q0I0_9EUKA</name>
<dbReference type="InterPro" id="IPR050836">
    <property type="entry name" value="SDS22/Internalin_LRR"/>
</dbReference>
<dbReference type="InterPro" id="IPR032675">
    <property type="entry name" value="LRR_dom_sf"/>
</dbReference>
<dbReference type="EMBL" id="CAXDID020000125">
    <property type="protein sequence ID" value="CAL6033362.1"/>
    <property type="molecule type" value="Genomic_DNA"/>
</dbReference>
<dbReference type="EMBL" id="CATOUU010000774">
    <property type="protein sequence ID" value="CAI9947223.1"/>
    <property type="molecule type" value="Genomic_DNA"/>
</dbReference>
<evidence type="ECO:0000313" key="4">
    <source>
        <dbReference type="EMBL" id="CAL6033362.1"/>
    </source>
</evidence>
<dbReference type="SUPFAM" id="SSF52058">
    <property type="entry name" value="L domain-like"/>
    <property type="match status" value="1"/>
</dbReference>
<proteinExistence type="predicted"/>
<evidence type="ECO:0000256" key="2">
    <source>
        <dbReference type="ARBA" id="ARBA00022737"/>
    </source>
</evidence>
<sequence>MTASDEKTALFRNMQLTVIPAIDKAVTTLVVCQNEITDITPVKEYKQLTYLDLAQNLISDISILKYLQNVTVLNLRQNKLKDISPLKNLPNVQKLKLGFNQLDNIQVLAFLTKLTYLELDGNAITDCSSLVSLPLTWLDISSNKLTQIQRFSNTLQVLFLQRNKIANIDVLNNLINLVTLNISINEITNIDCLKACTKLQTCWLDRNKIVTCPNLAEILPNVTDLWTKFGNSNQNPFVKAENYPKIVNYIAMVSFDGENNPSFNDQADVTEW</sequence>
<keyword evidence="1" id="KW-0433">Leucine-rich repeat</keyword>
<dbReference type="SMART" id="SM00365">
    <property type="entry name" value="LRR_SD22"/>
    <property type="match status" value="4"/>
</dbReference>
<reference evidence="4 6" key="2">
    <citation type="submission" date="2024-07" db="EMBL/GenBank/DDBJ databases">
        <authorList>
            <person name="Akdeniz Z."/>
        </authorList>
    </citation>
    <scope>NUCLEOTIDE SEQUENCE [LARGE SCALE GENOMIC DNA]</scope>
</reference>
<dbReference type="EMBL" id="CAXDID020000247">
    <property type="protein sequence ID" value="CAL6063680.1"/>
    <property type="molecule type" value="Genomic_DNA"/>
</dbReference>
<dbReference type="PANTHER" id="PTHR46652:SF3">
    <property type="entry name" value="LEUCINE-RICH REPEAT-CONTAINING PROTEIN 9"/>
    <property type="match status" value="1"/>
</dbReference>
<evidence type="ECO:0000313" key="5">
    <source>
        <dbReference type="EMBL" id="CAL6063680.1"/>
    </source>
</evidence>
<evidence type="ECO:0000313" key="3">
    <source>
        <dbReference type="EMBL" id="CAI9947223.1"/>
    </source>
</evidence>
<dbReference type="InterPro" id="IPR025875">
    <property type="entry name" value="Leu-rich_rpt_4"/>
</dbReference>
<evidence type="ECO:0000313" key="6">
    <source>
        <dbReference type="Proteomes" id="UP001642409"/>
    </source>
</evidence>
<dbReference type="Gene3D" id="3.80.10.10">
    <property type="entry name" value="Ribonuclease Inhibitor"/>
    <property type="match status" value="1"/>
</dbReference>
<dbReference type="AlphaFoldDB" id="A0AA86Q0I0"/>